<evidence type="ECO:0000256" key="1">
    <source>
        <dbReference type="SAM" id="Coils"/>
    </source>
</evidence>
<dbReference type="Pfam" id="PF01551">
    <property type="entry name" value="Peptidase_M23"/>
    <property type="match status" value="1"/>
</dbReference>
<comment type="caution">
    <text evidence="4">The sequence shown here is derived from an EMBL/GenBank/DDBJ whole genome shotgun (WGS) entry which is preliminary data.</text>
</comment>
<sequence>MRSRRRSPVPVPALPARSAVLLCCAVAVLTAGPAAAAEDADGPGGPSAEVVRLYEEASRATQRYEEGRRAAGTQRERARRLERLLDRERQDVAALRGDLGRIARAQYRTGGGLPHTVRMLLAKDPEELMRGQRAVRQADRAVDHAIGRNRRAETRLAADEARAASAWRALDRRNGELARIKRGIERKLAEARESLQGRADASVAAGACRGPVRLDQPDGTFTQPWVPPVETYGLSAGFGSGGDRWANRHTGQDFAVDIGTPVRSAGAGRVVRVACGGPFGIEVVVRHTGGYYTQYAHLSAVTVDQGQRVSVGQWVGQSGTTGNSTGPHLHFEVRLTPQAGSAVDPREWLAERGVRL</sequence>
<feature type="domain" description="M23ase beta-sheet core" evidence="3">
    <location>
        <begin position="248"/>
        <end position="345"/>
    </location>
</feature>
<accession>A0A5B0AW66</accession>
<name>A0A5B0AW66_9ACTN</name>
<proteinExistence type="predicted"/>
<reference evidence="4 5" key="1">
    <citation type="submission" date="2019-05" db="EMBL/GenBank/DDBJ databases">
        <authorList>
            <person name="Hariharan J."/>
            <person name="Choudoir M.J."/>
            <person name="Diebold P."/>
            <person name="Panke-Buisse K."/>
            <person name="Buckley D.H."/>
        </authorList>
    </citation>
    <scope>NUCLEOTIDE SEQUENCE [LARGE SCALE GENOMIC DNA]</scope>
    <source>
        <strain evidence="4 5">SUN51</strain>
    </source>
</reference>
<dbReference type="CDD" id="cd12797">
    <property type="entry name" value="M23_peptidase"/>
    <property type="match status" value="1"/>
</dbReference>
<gene>
    <name evidence="4" type="ORF">FGF04_18945</name>
</gene>
<keyword evidence="1" id="KW-0175">Coiled coil</keyword>
<evidence type="ECO:0000259" key="3">
    <source>
        <dbReference type="Pfam" id="PF01551"/>
    </source>
</evidence>
<feature type="chain" id="PRO_5022683137" evidence="2">
    <location>
        <begin position="37"/>
        <end position="356"/>
    </location>
</feature>
<dbReference type="Gene3D" id="2.70.70.10">
    <property type="entry name" value="Glucose Permease (Domain IIA)"/>
    <property type="match status" value="1"/>
</dbReference>
<organism evidence="4 5">
    <name type="scientific">Streptomyces apricus</name>
    <dbReference type="NCBI Taxonomy" id="1828112"/>
    <lineage>
        <taxon>Bacteria</taxon>
        <taxon>Bacillati</taxon>
        <taxon>Actinomycetota</taxon>
        <taxon>Actinomycetes</taxon>
        <taxon>Kitasatosporales</taxon>
        <taxon>Streptomycetaceae</taxon>
        <taxon>Streptomyces</taxon>
    </lineage>
</organism>
<keyword evidence="5" id="KW-1185">Reference proteome</keyword>
<dbReference type="SUPFAM" id="SSF51261">
    <property type="entry name" value="Duplicated hybrid motif"/>
    <property type="match status" value="1"/>
</dbReference>
<evidence type="ECO:0000256" key="2">
    <source>
        <dbReference type="SAM" id="SignalP"/>
    </source>
</evidence>
<protein>
    <submittedName>
        <fullName evidence="4">M23 family metallopeptidase</fullName>
    </submittedName>
</protein>
<dbReference type="PANTHER" id="PTHR21666">
    <property type="entry name" value="PEPTIDASE-RELATED"/>
    <property type="match status" value="1"/>
</dbReference>
<evidence type="ECO:0000313" key="4">
    <source>
        <dbReference type="EMBL" id="KAA0933666.1"/>
    </source>
</evidence>
<dbReference type="Proteomes" id="UP000324965">
    <property type="component" value="Unassembled WGS sequence"/>
</dbReference>
<dbReference type="InterPro" id="IPR050570">
    <property type="entry name" value="Cell_wall_metabolism_enzyme"/>
</dbReference>
<keyword evidence="2" id="KW-0732">Signal</keyword>
<evidence type="ECO:0000313" key="5">
    <source>
        <dbReference type="Proteomes" id="UP000324965"/>
    </source>
</evidence>
<dbReference type="InterPro" id="IPR016047">
    <property type="entry name" value="M23ase_b-sheet_dom"/>
</dbReference>
<dbReference type="AlphaFoldDB" id="A0A5B0AW66"/>
<dbReference type="InterPro" id="IPR011055">
    <property type="entry name" value="Dup_hybrid_motif"/>
</dbReference>
<dbReference type="GO" id="GO:0004222">
    <property type="term" value="F:metalloendopeptidase activity"/>
    <property type="evidence" value="ECO:0007669"/>
    <property type="project" value="TreeGrafter"/>
</dbReference>
<dbReference type="RefSeq" id="WP_149512511.1">
    <property type="nucleotide sequence ID" value="NZ_VDFC01000043.1"/>
</dbReference>
<feature type="coiled-coil region" evidence="1">
    <location>
        <begin position="71"/>
        <end position="98"/>
    </location>
</feature>
<dbReference type="PANTHER" id="PTHR21666:SF270">
    <property type="entry name" value="MUREIN HYDROLASE ACTIVATOR ENVC"/>
    <property type="match status" value="1"/>
</dbReference>
<dbReference type="EMBL" id="VDFC01000043">
    <property type="protein sequence ID" value="KAA0933666.1"/>
    <property type="molecule type" value="Genomic_DNA"/>
</dbReference>
<dbReference type="OrthoDB" id="5244067at2"/>
<feature type="signal peptide" evidence="2">
    <location>
        <begin position="1"/>
        <end position="36"/>
    </location>
</feature>
<dbReference type="FunFam" id="2.70.70.10:FF:000013">
    <property type="entry name" value="Peptidase family M23"/>
    <property type="match status" value="1"/>
</dbReference>